<protein>
    <recommendedName>
        <fullName evidence="1">Mycothiol-dependent maleylpyruvate isomerase metal-binding domain-containing protein</fullName>
    </recommendedName>
</protein>
<gene>
    <name evidence="2" type="ORF">GCM10023350_37510</name>
</gene>
<dbReference type="RefSeq" id="WP_345528461.1">
    <property type="nucleotide sequence ID" value="NZ_BAABKN010000023.1"/>
</dbReference>
<keyword evidence="3" id="KW-1185">Reference proteome</keyword>
<evidence type="ECO:0000313" key="3">
    <source>
        <dbReference type="Proteomes" id="UP001499882"/>
    </source>
</evidence>
<dbReference type="InterPro" id="IPR024344">
    <property type="entry name" value="MDMPI_metal-binding"/>
</dbReference>
<evidence type="ECO:0000313" key="2">
    <source>
        <dbReference type="EMBL" id="GAA4748997.1"/>
    </source>
</evidence>
<dbReference type="Pfam" id="PF11716">
    <property type="entry name" value="MDMPI_N"/>
    <property type="match status" value="1"/>
</dbReference>
<reference evidence="3" key="1">
    <citation type="journal article" date="2019" name="Int. J. Syst. Evol. Microbiol.">
        <title>The Global Catalogue of Microorganisms (GCM) 10K type strain sequencing project: providing services to taxonomists for standard genome sequencing and annotation.</title>
        <authorList>
            <consortium name="The Broad Institute Genomics Platform"/>
            <consortium name="The Broad Institute Genome Sequencing Center for Infectious Disease"/>
            <person name="Wu L."/>
            <person name="Ma J."/>
        </authorList>
    </citation>
    <scope>NUCLEOTIDE SEQUENCE [LARGE SCALE GENOMIC DNA]</scope>
    <source>
        <strain evidence="3">JCM 18532</strain>
    </source>
</reference>
<dbReference type="Proteomes" id="UP001499882">
    <property type="component" value="Unassembled WGS sequence"/>
</dbReference>
<proteinExistence type="predicted"/>
<organism evidence="2 3">
    <name type="scientific">Nocardioides endophyticus</name>
    <dbReference type="NCBI Taxonomy" id="1353775"/>
    <lineage>
        <taxon>Bacteria</taxon>
        <taxon>Bacillati</taxon>
        <taxon>Actinomycetota</taxon>
        <taxon>Actinomycetes</taxon>
        <taxon>Propionibacteriales</taxon>
        <taxon>Nocardioidaceae</taxon>
        <taxon>Nocardioides</taxon>
    </lineage>
</organism>
<dbReference type="SUPFAM" id="SSF109854">
    <property type="entry name" value="DinB/YfiT-like putative metalloenzymes"/>
    <property type="match status" value="1"/>
</dbReference>
<sequence>MTATLPASVELLDRALEYTHSRLAEVRGGLLDRPTPCDEWRLSDLLLHMEDSLDAFTEAAGGQVMVHLTLGTEGRIAAIEEKACALLGAWARPGPGDVLVGGLDLASPLLVATAALEVTTHGWDVGQATAPARIPADLAAALLPVAHLTVAPVDRGVRFAEPVRVAPDAPDDVRLLAFLGRT</sequence>
<dbReference type="EMBL" id="BAABKN010000023">
    <property type="protein sequence ID" value="GAA4748997.1"/>
    <property type="molecule type" value="Genomic_DNA"/>
</dbReference>
<dbReference type="NCBIfam" id="TIGR03086">
    <property type="entry name" value="TIGR03086 family metal-binding protein"/>
    <property type="match status" value="1"/>
</dbReference>
<accession>A0ABP8Z7Q8</accession>
<feature type="domain" description="Mycothiol-dependent maleylpyruvate isomerase metal-binding" evidence="1">
    <location>
        <begin position="15"/>
        <end position="125"/>
    </location>
</feature>
<comment type="caution">
    <text evidence="2">The sequence shown here is derived from an EMBL/GenBank/DDBJ whole genome shotgun (WGS) entry which is preliminary data.</text>
</comment>
<dbReference type="Gene3D" id="1.20.120.450">
    <property type="entry name" value="dinb family like domain"/>
    <property type="match status" value="1"/>
</dbReference>
<name>A0ABP8Z7Q8_9ACTN</name>
<dbReference type="InterPro" id="IPR034660">
    <property type="entry name" value="DinB/YfiT-like"/>
</dbReference>
<evidence type="ECO:0000259" key="1">
    <source>
        <dbReference type="Pfam" id="PF11716"/>
    </source>
</evidence>
<dbReference type="InterPro" id="IPR017520">
    <property type="entry name" value="CHP03086"/>
</dbReference>